<keyword evidence="5 10" id="KW-0489">Methyltransferase</keyword>
<dbReference type="NCBIfam" id="TIGR00046">
    <property type="entry name" value="RsmE family RNA methyltransferase"/>
    <property type="match status" value="1"/>
</dbReference>
<comment type="caution">
    <text evidence="13">The sequence shown here is derived from an EMBL/GenBank/DDBJ whole genome shotgun (WGS) entry which is preliminary data.</text>
</comment>
<dbReference type="Gene3D" id="2.40.240.20">
    <property type="entry name" value="Hypothetical PUA domain-like, domain 1"/>
    <property type="match status" value="1"/>
</dbReference>
<dbReference type="InterPro" id="IPR029026">
    <property type="entry name" value="tRNA_m1G_MTases_N"/>
</dbReference>
<dbReference type="InterPro" id="IPR006700">
    <property type="entry name" value="RsmE"/>
</dbReference>
<evidence type="ECO:0000256" key="10">
    <source>
        <dbReference type="PIRNR" id="PIRNR015601"/>
    </source>
</evidence>
<evidence type="ECO:0000313" key="14">
    <source>
        <dbReference type="Proteomes" id="UP000315010"/>
    </source>
</evidence>
<evidence type="ECO:0000256" key="4">
    <source>
        <dbReference type="ARBA" id="ARBA00022552"/>
    </source>
</evidence>
<dbReference type="GO" id="GO:0070042">
    <property type="term" value="F:rRNA (uridine-N3-)-methyltransferase activity"/>
    <property type="evidence" value="ECO:0007669"/>
    <property type="project" value="TreeGrafter"/>
</dbReference>
<dbReference type="InterPro" id="IPR046886">
    <property type="entry name" value="RsmE_MTase_dom"/>
</dbReference>
<keyword evidence="7 10" id="KW-0949">S-adenosyl-L-methionine</keyword>
<keyword evidence="6 10" id="KW-0808">Transferase</keyword>
<dbReference type="InterPro" id="IPR046887">
    <property type="entry name" value="RsmE_PUA-like"/>
</dbReference>
<dbReference type="GO" id="GO:0005737">
    <property type="term" value="C:cytoplasm"/>
    <property type="evidence" value="ECO:0007669"/>
    <property type="project" value="UniProtKB-SubCell"/>
</dbReference>
<feature type="domain" description="Ribosomal RNA small subunit methyltransferase E methyltransferase" evidence="11">
    <location>
        <begin position="74"/>
        <end position="231"/>
    </location>
</feature>
<dbReference type="AlphaFoldDB" id="A0A5C5Z9Q3"/>
<sequence>MTRRYYCPRLPPSGGETSLADAEAQHAIRVMRVQIGDSVTLFDGQGNESEAKIVDINRRTCFCMAEKTQSISRESSVSMHLAIALPKPDRCRELIERLTEIGVQSITPIVAARTQRGPSASLIEKLYRFVIESCKQCGRNQLMSIEPVTESRDYFGTPAPAITRRLIAHPIDAMPLDSQIPANPILAAIGPEGGWTNEEVELAVANGFSPISLGKRIYRIETAAVVVAARLLD</sequence>
<dbReference type="Gene3D" id="3.40.1280.10">
    <property type="match status" value="1"/>
</dbReference>
<comment type="similarity">
    <text evidence="2 10">Belongs to the RNA methyltransferase RsmE family.</text>
</comment>
<dbReference type="PANTHER" id="PTHR30027:SF3">
    <property type="entry name" value="16S RRNA (URACIL(1498)-N(3))-METHYLTRANSFERASE"/>
    <property type="match status" value="1"/>
</dbReference>
<dbReference type="Pfam" id="PF20260">
    <property type="entry name" value="PUA_4"/>
    <property type="match status" value="1"/>
</dbReference>
<evidence type="ECO:0000256" key="8">
    <source>
        <dbReference type="ARBA" id="ARBA00025699"/>
    </source>
</evidence>
<evidence type="ECO:0000256" key="7">
    <source>
        <dbReference type="ARBA" id="ARBA00022691"/>
    </source>
</evidence>
<keyword evidence="3 10" id="KW-0963">Cytoplasm</keyword>
<evidence type="ECO:0000256" key="1">
    <source>
        <dbReference type="ARBA" id="ARBA00004496"/>
    </source>
</evidence>
<dbReference type="EC" id="2.1.1.193" evidence="10"/>
<keyword evidence="14" id="KW-1185">Reference proteome</keyword>
<evidence type="ECO:0000259" key="11">
    <source>
        <dbReference type="Pfam" id="PF04452"/>
    </source>
</evidence>
<keyword evidence="4 10" id="KW-0698">rRNA processing</keyword>
<feature type="domain" description="Ribosomal RNA small subunit methyltransferase E PUA-like" evidence="12">
    <location>
        <begin position="19"/>
        <end position="62"/>
    </location>
</feature>
<reference evidence="13 14" key="1">
    <citation type="submission" date="2019-02" db="EMBL/GenBank/DDBJ databases">
        <title>Deep-cultivation of Planctomycetes and their phenomic and genomic characterization uncovers novel biology.</title>
        <authorList>
            <person name="Wiegand S."/>
            <person name="Jogler M."/>
            <person name="Boedeker C."/>
            <person name="Pinto D."/>
            <person name="Vollmers J."/>
            <person name="Rivas-Marin E."/>
            <person name="Kohn T."/>
            <person name="Peeters S.H."/>
            <person name="Heuer A."/>
            <person name="Rast P."/>
            <person name="Oberbeckmann S."/>
            <person name="Bunk B."/>
            <person name="Jeske O."/>
            <person name="Meyerdierks A."/>
            <person name="Storesund J.E."/>
            <person name="Kallscheuer N."/>
            <person name="Luecker S."/>
            <person name="Lage O.M."/>
            <person name="Pohl T."/>
            <person name="Merkel B.J."/>
            <person name="Hornburger P."/>
            <person name="Mueller R.-W."/>
            <person name="Bruemmer F."/>
            <person name="Labrenz M."/>
            <person name="Spormann A.M."/>
            <person name="Op Den Camp H."/>
            <person name="Overmann J."/>
            <person name="Amann R."/>
            <person name="Jetten M.S.M."/>
            <person name="Mascher T."/>
            <person name="Medema M.H."/>
            <person name="Devos D.P."/>
            <person name="Kaster A.-K."/>
            <person name="Ovreas L."/>
            <person name="Rohde M."/>
            <person name="Galperin M.Y."/>
            <person name="Jogler C."/>
        </authorList>
    </citation>
    <scope>NUCLEOTIDE SEQUENCE [LARGE SCALE GENOMIC DNA]</scope>
    <source>
        <strain evidence="13 14">CA13</strain>
    </source>
</reference>
<evidence type="ECO:0000256" key="5">
    <source>
        <dbReference type="ARBA" id="ARBA00022603"/>
    </source>
</evidence>
<evidence type="ECO:0000256" key="9">
    <source>
        <dbReference type="ARBA" id="ARBA00047944"/>
    </source>
</evidence>
<comment type="subcellular location">
    <subcellularLocation>
        <location evidence="1 10">Cytoplasm</location>
    </subcellularLocation>
</comment>
<evidence type="ECO:0000256" key="3">
    <source>
        <dbReference type="ARBA" id="ARBA00022490"/>
    </source>
</evidence>
<organism evidence="13 14">
    <name type="scientific">Novipirellula herctigrandis</name>
    <dbReference type="NCBI Taxonomy" id="2527986"/>
    <lineage>
        <taxon>Bacteria</taxon>
        <taxon>Pseudomonadati</taxon>
        <taxon>Planctomycetota</taxon>
        <taxon>Planctomycetia</taxon>
        <taxon>Pirellulales</taxon>
        <taxon>Pirellulaceae</taxon>
        <taxon>Novipirellula</taxon>
    </lineage>
</organism>
<evidence type="ECO:0000256" key="6">
    <source>
        <dbReference type="ARBA" id="ARBA00022679"/>
    </source>
</evidence>
<dbReference type="SUPFAM" id="SSF75217">
    <property type="entry name" value="alpha/beta knot"/>
    <property type="match status" value="1"/>
</dbReference>
<dbReference type="InterPro" id="IPR029028">
    <property type="entry name" value="Alpha/beta_knot_MTases"/>
</dbReference>
<accession>A0A5C5Z9Q3</accession>
<evidence type="ECO:0000259" key="12">
    <source>
        <dbReference type="Pfam" id="PF20260"/>
    </source>
</evidence>
<dbReference type="CDD" id="cd18084">
    <property type="entry name" value="RsmE-like"/>
    <property type="match status" value="1"/>
</dbReference>
<comment type="function">
    <text evidence="8 10">Specifically methylates the N3 position of the uracil ring of uridine 1498 (m3U1498) in 16S rRNA. Acts on the fully assembled 30S ribosomal subunit.</text>
</comment>
<dbReference type="GO" id="GO:0070475">
    <property type="term" value="P:rRNA base methylation"/>
    <property type="evidence" value="ECO:0007669"/>
    <property type="project" value="TreeGrafter"/>
</dbReference>
<evidence type="ECO:0000313" key="13">
    <source>
        <dbReference type="EMBL" id="TWT83827.1"/>
    </source>
</evidence>
<comment type="catalytic activity">
    <reaction evidence="9 10">
        <text>uridine(1498) in 16S rRNA + S-adenosyl-L-methionine = N(3)-methyluridine(1498) in 16S rRNA + S-adenosyl-L-homocysteine + H(+)</text>
        <dbReference type="Rhea" id="RHEA:42920"/>
        <dbReference type="Rhea" id="RHEA-COMP:10283"/>
        <dbReference type="Rhea" id="RHEA-COMP:10284"/>
        <dbReference type="ChEBI" id="CHEBI:15378"/>
        <dbReference type="ChEBI" id="CHEBI:57856"/>
        <dbReference type="ChEBI" id="CHEBI:59789"/>
        <dbReference type="ChEBI" id="CHEBI:65315"/>
        <dbReference type="ChEBI" id="CHEBI:74502"/>
        <dbReference type="EC" id="2.1.1.193"/>
    </reaction>
</comment>
<protein>
    <recommendedName>
        <fullName evidence="10">Ribosomal RNA small subunit methyltransferase E</fullName>
        <ecNumber evidence="10">2.1.1.193</ecNumber>
    </recommendedName>
</protein>
<dbReference type="PANTHER" id="PTHR30027">
    <property type="entry name" value="RIBOSOMAL RNA SMALL SUBUNIT METHYLTRANSFERASE E"/>
    <property type="match status" value="1"/>
</dbReference>
<dbReference type="Proteomes" id="UP000315010">
    <property type="component" value="Unassembled WGS sequence"/>
</dbReference>
<dbReference type="InterPro" id="IPR015947">
    <property type="entry name" value="PUA-like_sf"/>
</dbReference>
<gene>
    <name evidence="13" type="primary">rsmE</name>
    <name evidence="13" type="ORF">CA13_52980</name>
</gene>
<dbReference type="Pfam" id="PF04452">
    <property type="entry name" value="Methyltrans_RNA"/>
    <property type="match status" value="1"/>
</dbReference>
<dbReference type="EMBL" id="SJPJ01000001">
    <property type="protein sequence ID" value="TWT83827.1"/>
    <property type="molecule type" value="Genomic_DNA"/>
</dbReference>
<dbReference type="SUPFAM" id="SSF88697">
    <property type="entry name" value="PUA domain-like"/>
    <property type="match status" value="1"/>
</dbReference>
<name>A0A5C5Z9Q3_9BACT</name>
<proteinExistence type="inferred from homology"/>
<dbReference type="PIRSF" id="PIRSF015601">
    <property type="entry name" value="MTase_slr0722"/>
    <property type="match status" value="1"/>
</dbReference>
<dbReference type="OrthoDB" id="9815641at2"/>
<evidence type="ECO:0000256" key="2">
    <source>
        <dbReference type="ARBA" id="ARBA00005528"/>
    </source>
</evidence>
<dbReference type="RefSeq" id="WP_146401232.1">
    <property type="nucleotide sequence ID" value="NZ_SJPJ01000001.1"/>
</dbReference>